<reference evidence="1 2" key="1">
    <citation type="journal article" date="2021" name="Elife">
        <title>Chloroplast acquisition without the gene transfer in kleptoplastic sea slugs, Plakobranchus ocellatus.</title>
        <authorList>
            <person name="Maeda T."/>
            <person name="Takahashi S."/>
            <person name="Yoshida T."/>
            <person name="Shimamura S."/>
            <person name="Takaki Y."/>
            <person name="Nagai Y."/>
            <person name="Toyoda A."/>
            <person name="Suzuki Y."/>
            <person name="Arimoto A."/>
            <person name="Ishii H."/>
            <person name="Satoh N."/>
            <person name="Nishiyama T."/>
            <person name="Hasebe M."/>
            <person name="Maruyama T."/>
            <person name="Minagawa J."/>
            <person name="Obokata J."/>
            <person name="Shigenobu S."/>
        </authorList>
    </citation>
    <scope>NUCLEOTIDE SEQUENCE [LARGE SCALE GENOMIC DNA]</scope>
</reference>
<sequence>MLQPPNTLVSVLHPNRCFPCYNIRIRWFPCYIQIATLRATTSEFAGFRTTSKSLLSVLQHPNTLVSVLHPNRCFPCYNIRIPGFCATSKSLLSVLQHPNRWLPCYNIRIRWFLCYI</sequence>
<organism evidence="1 2">
    <name type="scientific">Plakobranchus ocellatus</name>
    <dbReference type="NCBI Taxonomy" id="259542"/>
    <lineage>
        <taxon>Eukaryota</taxon>
        <taxon>Metazoa</taxon>
        <taxon>Spiralia</taxon>
        <taxon>Lophotrochozoa</taxon>
        <taxon>Mollusca</taxon>
        <taxon>Gastropoda</taxon>
        <taxon>Heterobranchia</taxon>
        <taxon>Euthyneura</taxon>
        <taxon>Panpulmonata</taxon>
        <taxon>Sacoglossa</taxon>
        <taxon>Placobranchoidea</taxon>
        <taxon>Plakobranchidae</taxon>
        <taxon>Plakobranchus</taxon>
    </lineage>
</organism>
<dbReference type="AlphaFoldDB" id="A0AAV4AF84"/>
<keyword evidence="2" id="KW-1185">Reference proteome</keyword>
<evidence type="ECO:0000313" key="2">
    <source>
        <dbReference type="Proteomes" id="UP000735302"/>
    </source>
</evidence>
<proteinExistence type="predicted"/>
<gene>
    <name evidence="1" type="ORF">PoB_003219200</name>
</gene>
<dbReference type="EMBL" id="BLXT01003750">
    <property type="protein sequence ID" value="GFO05687.1"/>
    <property type="molecule type" value="Genomic_DNA"/>
</dbReference>
<comment type="caution">
    <text evidence="1">The sequence shown here is derived from an EMBL/GenBank/DDBJ whole genome shotgun (WGS) entry which is preliminary data.</text>
</comment>
<name>A0AAV4AF84_9GAST</name>
<protein>
    <submittedName>
        <fullName evidence="1">Uncharacterized protein</fullName>
    </submittedName>
</protein>
<evidence type="ECO:0000313" key="1">
    <source>
        <dbReference type="EMBL" id="GFO05687.1"/>
    </source>
</evidence>
<accession>A0AAV4AF84</accession>
<dbReference type="Proteomes" id="UP000735302">
    <property type="component" value="Unassembled WGS sequence"/>
</dbReference>